<dbReference type="GO" id="GO:0005737">
    <property type="term" value="C:cytoplasm"/>
    <property type="evidence" value="ECO:0007669"/>
    <property type="project" value="TreeGrafter"/>
</dbReference>
<keyword evidence="2" id="KW-0560">Oxidoreductase</keyword>
<dbReference type="SUPFAM" id="SSF51905">
    <property type="entry name" value="FAD/NAD(P)-binding domain"/>
    <property type="match status" value="1"/>
</dbReference>
<accession>A0A5M6IZ91</accession>
<dbReference type="RefSeq" id="WP_150039400.1">
    <property type="nucleotide sequence ID" value="NZ_OW485601.1"/>
</dbReference>
<dbReference type="AlphaFoldDB" id="A0A5M6IZ91"/>
<evidence type="ECO:0000259" key="3">
    <source>
        <dbReference type="Pfam" id="PF01266"/>
    </source>
</evidence>
<gene>
    <name evidence="4" type="ORF">F1189_04360</name>
</gene>
<dbReference type="InterPro" id="IPR006076">
    <property type="entry name" value="FAD-dep_OxRdtase"/>
</dbReference>
<comment type="similarity">
    <text evidence="1">Belongs to the DadA oxidoreductase family.</text>
</comment>
<dbReference type="NCBIfam" id="NF001933">
    <property type="entry name" value="PRK00711.1"/>
    <property type="match status" value="1"/>
</dbReference>
<dbReference type="Proteomes" id="UP000325255">
    <property type="component" value="Unassembled WGS sequence"/>
</dbReference>
<dbReference type="OrthoDB" id="9805337at2"/>
<comment type="caution">
    <text evidence="4">The sequence shown here is derived from an EMBL/GenBank/DDBJ whole genome shotgun (WGS) entry which is preliminary data.</text>
</comment>
<name>A0A5M6IZ91_9PROT</name>
<sequence length="420" mass="44621">MRIIVVGAGIVGLASAYFLARDGHAVTVIDQETKVGRGTSFANGGQLSYSYVAPMAAPSVLRSLPKYLLQRDSPVCFQPSADPGQWAWLLRFLRACNAEAGALATAKLLALSFHSRDMLHALIAETGVRFLHARNGKLVVQSSRESQEEAELQMRLQATLGCEQQALTAEECLALEPGLASIRDRLVGGIYTPSEEVGDCRTLCQELERVLSAPSFGVTFALGTIVQRIEVVDGRVALLQTSLGPMQADLYVLAAGAGSRALGRSAGVRLAVQPIRGYSISARIRDGNRAPVRSITDTARKTVYAPIGDKLRAAGFAEVTSDRSELRPRRISTLLDDLQKTFPGACELEDVEPWSGLRPATPTGLPVIGPSPTANLLLNVGQGSLGFTLAAGSGKLLADIVAGRTPAIRAADYAMPGTHH</sequence>
<evidence type="ECO:0000256" key="1">
    <source>
        <dbReference type="ARBA" id="ARBA00009410"/>
    </source>
</evidence>
<keyword evidence="5" id="KW-1185">Reference proteome</keyword>
<evidence type="ECO:0000256" key="2">
    <source>
        <dbReference type="ARBA" id="ARBA00023002"/>
    </source>
</evidence>
<dbReference type="PANTHER" id="PTHR13847:SF280">
    <property type="entry name" value="D-AMINO ACID DEHYDROGENASE"/>
    <property type="match status" value="1"/>
</dbReference>
<feature type="domain" description="FAD dependent oxidoreductase" evidence="3">
    <location>
        <begin position="2"/>
        <end position="399"/>
    </location>
</feature>
<dbReference type="Gene3D" id="3.50.50.60">
    <property type="entry name" value="FAD/NAD(P)-binding domain"/>
    <property type="match status" value="2"/>
</dbReference>
<evidence type="ECO:0000313" key="5">
    <source>
        <dbReference type="Proteomes" id="UP000325255"/>
    </source>
</evidence>
<organism evidence="4 5">
    <name type="scientific">Rhodovastum atsumiense</name>
    <dbReference type="NCBI Taxonomy" id="504468"/>
    <lineage>
        <taxon>Bacteria</taxon>
        <taxon>Pseudomonadati</taxon>
        <taxon>Pseudomonadota</taxon>
        <taxon>Alphaproteobacteria</taxon>
        <taxon>Acetobacterales</taxon>
        <taxon>Acetobacteraceae</taxon>
        <taxon>Rhodovastum</taxon>
    </lineage>
</organism>
<dbReference type="EMBL" id="VWPK01000005">
    <property type="protein sequence ID" value="KAA5613652.1"/>
    <property type="molecule type" value="Genomic_DNA"/>
</dbReference>
<dbReference type="GO" id="GO:0055130">
    <property type="term" value="P:D-alanine catabolic process"/>
    <property type="evidence" value="ECO:0007669"/>
    <property type="project" value="TreeGrafter"/>
</dbReference>
<evidence type="ECO:0000313" key="4">
    <source>
        <dbReference type="EMBL" id="KAA5613652.1"/>
    </source>
</evidence>
<proteinExistence type="inferred from homology"/>
<dbReference type="Pfam" id="PF01266">
    <property type="entry name" value="DAO"/>
    <property type="match status" value="1"/>
</dbReference>
<dbReference type="GO" id="GO:0008718">
    <property type="term" value="F:D-amino-acid dehydrogenase activity"/>
    <property type="evidence" value="ECO:0007669"/>
    <property type="project" value="TreeGrafter"/>
</dbReference>
<dbReference type="InterPro" id="IPR036188">
    <property type="entry name" value="FAD/NAD-bd_sf"/>
</dbReference>
<dbReference type="SUPFAM" id="SSF54373">
    <property type="entry name" value="FAD-linked reductases, C-terminal domain"/>
    <property type="match status" value="1"/>
</dbReference>
<dbReference type="GO" id="GO:0005886">
    <property type="term" value="C:plasma membrane"/>
    <property type="evidence" value="ECO:0007669"/>
    <property type="project" value="TreeGrafter"/>
</dbReference>
<dbReference type="Gene3D" id="3.30.9.10">
    <property type="entry name" value="D-Amino Acid Oxidase, subunit A, domain 2"/>
    <property type="match status" value="1"/>
</dbReference>
<reference evidence="4 5" key="1">
    <citation type="submission" date="2019-09" db="EMBL/GenBank/DDBJ databases">
        <title>Genome sequence of Rhodovastum atsumiense, a diverse member of the Acetobacteraceae family of non-sulfur purple photosynthetic bacteria.</title>
        <authorList>
            <person name="Meyer T."/>
            <person name="Kyndt J."/>
        </authorList>
    </citation>
    <scope>NUCLEOTIDE SEQUENCE [LARGE SCALE GENOMIC DNA]</scope>
    <source>
        <strain evidence="4 5">DSM 21279</strain>
    </source>
</reference>
<dbReference type="PANTHER" id="PTHR13847">
    <property type="entry name" value="SARCOSINE DEHYDROGENASE-RELATED"/>
    <property type="match status" value="1"/>
</dbReference>
<protein>
    <submittedName>
        <fullName evidence="4">D-amino acid dehydrogenase</fullName>
    </submittedName>
</protein>